<proteinExistence type="inferred from homology"/>
<dbReference type="InterPro" id="IPR012341">
    <property type="entry name" value="6hp_glycosidase-like_sf"/>
</dbReference>
<dbReference type="GO" id="GO:0006487">
    <property type="term" value="P:protein N-linked glycosylation"/>
    <property type="evidence" value="ECO:0007669"/>
    <property type="project" value="TreeGrafter"/>
</dbReference>
<reference evidence="6" key="1">
    <citation type="submission" date="2009-08" db="EMBL/GenBank/DDBJ databases">
        <title>Annotation of Salpingoeca rosetta.</title>
        <authorList>
            <consortium name="The Broad Institute Genome Sequencing Platform"/>
            <person name="Russ C."/>
            <person name="Cuomo C."/>
            <person name="Burger G."/>
            <person name="Gray M.W."/>
            <person name="Holland P.W.H."/>
            <person name="King N."/>
            <person name="Lang F.B.F."/>
            <person name="Roger A.J."/>
            <person name="Ruiz-Trillo I."/>
            <person name="Young S.K."/>
            <person name="Zeng Q."/>
            <person name="Gargeya S."/>
            <person name="Alvarado L."/>
            <person name="Berlin A."/>
            <person name="Chapman S.B."/>
            <person name="Chen Z."/>
            <person name="Freedman E."/>
            <person name="Gellesch M."/>
            <person name="Goldberg J."/>
            <person name="Griggs A."/>
            <person name="Gujja S."/>
            <person name="Heilman E."/>
            <person name="Heiman D."/>
            <person name="Howarth C."/>
            <person name="Mehta T."/>
            <person name="Neiman D."/>
            <person name="Pearson M."/>
            <person name="Roberts A."/>
            <person name="Saif S."/>
            <person name="Shea T."/>
            <person name="Shenoy N."/>
            <person name="Sisk P."/>
            <person name="Stolte C."/>
            <person name="Sykes S."/>
            <person name="White J."/>
            <person name="Yandava C."/>
            <person name="Haas B."/>
            <person name="Nusbaum C."/>
            <person name="Birren B."/>
        </authorList>
    </citation>
    <scope>NUCLEOTIDE SEQUENCE [LARGE SCALE GENOMIC DNA]</scope>
    <source>
        <strain evidence="6">ATCC 50818</strain>
    </source>
</reference>
<evidence type="ECO:0000313" key="7">
    <source>
        <dbReference type="Proteomes" id="UP000007799"/>
    </source>
</evidence>
<evidence type="ECO:0000256" key="2">
    <source>
        <dbReference type="ARBA" id="ARBA00022801"/>
    </source>
</evidence>
<keyword evidence="4" id="KW-0732">Signal</keyword>
<dbReference type="Proteomes" id="UP000007799">
    <property type="component" value="Unassembled WGS sequence"/>
</dbReference>
<dbReference type="InterPro" id="IPR054491">
    <property type="entry name" value="MGH1-like_GH"/>
</dbReference>
<gene>
    <name evidence="6" type="ORF">PTSG_06281</name>
</gene>
<keyword evidence="7" id="KW-1185">Reference proteome</keyword>
<dbReference type="GeneID" id="16073747"/>
<dbReference type="AlphaFoldDB" id="F2UCG5"/>
<feature type="chain" id="PRO_5003290530" description="Mannosylglycerate hydrolase MGH1-like glycoside hydrolase domain-containing protein" evidence="4">
    <location>
        <begin position="23"/>
        <end position="693"/>
    </location>
</feature>
<dbReference type="InterPro" id="IPR008928">
    <property type="entry name" value="6-hairpin_glycosidase_sf"/>
</dbReference>
<name>F2UCG5_SALR5</name>
<dbReference type="PANTHER" id="PTHR10412:SF11">
    <property type="entry name" value="MANNOSYL-OLIGOSACCHARIDE GLUCOSIDASE"/>
    <property type="match status" value="1"/>
</dbReference>
<accession>F2UCG5</accession>
<sequence>MSVALGLCVVVCLAVAASGVEGRQEARRAAATCADLAGNDTYQLSFEGSWSYVTLAPASDPTSMGALGYRVFSDWSPGTPLFPEIVTMAVEDSGIAGEGDLSCDAIADGGYEWRPDYAVIKAKCGKNVEVHVKVAYTSSTTTCAQYTVSNLKQAPGSSTSPLSSSPALKLVFSGKAPNFLGATSAAQVNGTSISVATKATMPLPPYTQQMHRYWRVQTSLNTAPSLDAQSHAYAWSLSLPAAATKNVTFCLSEYDSPPSAPAPLAPVLDTSNTTTDINDWLAQLPVPPASAHIGPTEFKMYYNAWFQFWFNTERAGGEHWVRPVITPSMSRYARGLWLWDTGFHVFALLASPGSRALAKAKDQLTVLTTAGVAVGHIPRVVGATVIEKTTQPPGILTWAALVIYNRTRDDDFLRLAFNAFAQNNDWFYAQRLAKDGSGLCLWAGEDSGWDTSPRWDQGPVEAIDLNTWLHMDHLLLAHMAKLLGNATAHDMWTQRAHQSAAAIQRWLWDDSKGVFWDRLPAQSAVQHDGGTTRIRSPSPPGSFVDVVTPAPFWALLGNVANASQAESVSSVLLTPSNLMTPYHMPCVGRSEKVFDPTDYWRGPVWVNVNWLAGVGLDCYGQHDRASMLRNATVAVVNGQPEPREYYNPLTGDGLGAKRFSWTGAVYIVTLQEMAGNSDVANTLHTILQCRHSK</sequence>
<dbReference type="GO" id="GO:0005789">
    <property type="term" value="C:endoplasmic reticulum membrane"/>
    <property type="evidence" value="ECO:0007669"/>
    <property type="project" value="TreeGrafter"/>
</dbReference>
<protein>
    <recommendedName>
        <fullName evidence="5">Mannosylglycerate hydrolase MGH1-like glycoside hydrolase domain-containing protein</fullName>
    </recommendedName>
</protein>
<feature type="signal peptide" evidence="4">
    <location>
        <begin position="1"/>
        <end position="22"/>
    </location>
</feature>
<comment type="similarity">
    <text evidence="1">Belongs to the glycosyl hydrolase 63 family.</text>
</comment>
<dbReference type="GO" id="GO:0009311">
    <property type="term" value="P:oligosaccharide metabolic process"/>
    <property type="evidence" value="ECO:0007669"/>
    <property type="project" value="InterPro"/>
</dbReference>
<dbReference type="InParanoid" id="F2UCG5"/>
<evidence type="ECO:0000256" key="1">
    <source>
        <dbReference type="ARBA" id="ARBA00010833"/>
    </source>
</evidence>
<dbReference type="KEGG" id="sre:PTSG_06281"/>
<dbReference type="eggNOG" id="ENOG502SBXJ">
    <property type="taxonomic scope" value="Eukaryota"/>
</dbReference>
<evidence type="ECO:0000256" key="3">
    <source>
        <dbReference type="ARBA" id="ARBA00023295"/>
    </source>
</evidence>
<evidence type="ECO:0000313" key="6">
    <source>
        <dbReference type="EMBL" id="EGD74272.1"/>
    </source>
</evidence>
<dbReference type="SUPFAM" id="SSF48208">
    <property type="entry name" value="Six-hairpin glycosidases"/>
    <property type="match status" value="1"/>
</dbReference>
<evidence type="ECO:0000256" key="4">
    <source>
        <dbReference type="SAM" id="SignalP"/>
    </source>
</evidence>
<dbReference type="OMA" id="PPGILTW"/>
<dbReference type="Gene3D" id="1.50.10.10">
    <property type="match status" value="1"/>
</dbReference>
<dbReference type="PANTHER" id="PTHR10412">
    <property type="entry name" value="MANNOSYL-OLIGOSACCHARIDE GLUCOSIDASE"/>
    <property type="match status" value="1"/>
</dbReference>
<feature type="domain" description="Mannosylglycerate hydrolase MGH1-like glycoside hydrolase" evidence="5">
    <location>
        <begin position="336"/>
        <end position="662"/>
    </location>
</feature>
<keyword evidence="3" id="KW-0326">Glycosidase</keyword>
<dbReference type="InterPro" id="IPR004888">
    <property type="entry name" value="Glycoside_hydrolase_63"/>
</dbReference>
<organism evidence="7">
    <name type="scientific">Salpingoeca rosetta (strain ATCC 50818 / BSB-021)</name>
    <dbReference type="NCBI Taxonomy" id="946362"/>
    <lineage>
        <taxon>Eukaryota</taxon>
        <taxon>Choanoflagellata</taxon>
        <taxon>Craspedida</taxon>
        <taxon>Salpingoecidae</taxon>
        <taxon>Salpingoeca</taxon>
    </lineage>
</organism>
<dbReference type="Pfam" id="PF22422">
    <property type="entry name" value="MGH1-like_GH"/>
    <property type="match status" value="1"/>
</dbReference>
<dbReference type="EMBL" id="GL832968">
    <property type="protein sequence ID" value="EGD74272.1"/>
    <property type="molecule type" value="Genomic_DNA"/>
</dbReference>
<dbReference type="STRING" id="946362.F2UCG5"/>
<dbReference type="OrthoDB" id="410058at2759"/>
<dbReference type="GO" id="GO:0004573">
    <property type="term" value="F:Glc3Man9GlcNAc2 oligosaccharide glucosidase activity"/>
    <property type="evidence" value="ECO:0007669"/>
    <property type="project" value="InterPro"/>
</dbReference>
<keyword evidence="2" id="KW-0378">Hydrolase</keyword>
<evidence type="ECO:0000259" key="5">
    <source>
        <dbReference type="Pfam" id="PF22422"/>
    </source>
</evidence>
<dbReference type="RefSeq" id="XP_004993172.1">
    <property type="nucleotide sequence ID" value="XM_004993115.1"/>
</dbReference>